<comment type="similarity">
    <text evidence="9">Belongs to the phosphofructokinase type A (PFKA) family. Mixed-substrate PFK group III subfamily.</text>
</comment>
<gene>
    <name evidence="9" type="primary">pfkA</name>
    <name evidence="11" type="ORF">QF206_08455</name>
</gene>
<reference evidence="11 12" key="1">
    <citation type="submission" date="2023-04" db="EMBL/GenBank/DDBJ databases">
        <title>Klugiella caeni sp. nov. isolated from the sludge of biochemical tank.</title>
        <authorList>
            <person name="Geng K."/>
        </authorList>
    </citation>
    <scope>NUCLEOTIDE SEQUENCE [LARGE SCALE GENOMIC DNA]</scope>
    <source>
        <strain evidence="11 12">YN-L-19</strain>
    </source>
</reference>
<evidence type="ECO:0000256" key="2">
    <source>
        <dbReference type="ARBA" id="ARBA00004679"/>
    </source>
</evidence>
<dbReference type="PRINTS" id="PR00476">
    <property type="entry name" value="PHFRCTKINASE"/>
</dbReference>
<keyword evidence="4 9" id="KW-0808">Transferase</keyword>
<keyword evidence="9" id="KW-0067">ATP-binding</keyword>
<dbReference type="GO" id="GO:0003872">
    <property type="term" value="F:6-phosphofructokinase activity"/>
    <property type="evidence" value="ECO:0007669"/>
    <property type="project" value="UniProtKB-UniRule"/>
</dbReference>
<comment type="caution">
    <text evidence="11">The sequence shown here is derived from an EMBL/GenBank/DDBJ whole genome shotgun (WGS) entry which is preliminary data.</text>
</comment>
<keyword evidence="9" id="KW-0547">Nucleotide-binding</keyword>
<comment type="catalytic activity">
    <reaction evidence="9">
        <text>beta-D-fructose 6-phosphate + ATP = beta-D-fructose 1,6-bisphosphate + ADP + H(+)</text>
        <dbReference type="Rhea" id="RHEA:16109"/>
        <dbReference type="ChEBI" id="CHEBI:15378"/>
        <dbReference type="ChEBI" id="CHEBI:30616"/>
        <dbReference type="ChEBI" id="CHEBI:32966"/>
        <dbReference type="ChEBI" id="CHEBI:57634"/>
        <dbReference type="ChEBI" id="CHEBI:456216"/>
        <dbReference type="EC" id="2.7.1.11"/>
    </reaction>
</comment>
<dbReference type="Pfam" id="PF00365">
    <property type="entry name" value="PFK"/>
    <property type="match status" value="1"/>
</dbReference>
<dbReference type="AlphaFoldDB" id="A0AAW6T584"/>
<dbReference type="GO" id="GO:0070095">
    <property type="term" value="F:fructose-6-phosphate binding"/>
    <property type="evidence" value="ECO:0007669"/>
    <property type="project" value="TreeGrafter"/>
</dbReference>
<accession>A0AAW6T584</accession>
<dbReference type="GO" id="GO:0005524">
    <property type="term" value="F:ATP binding"/>
    <property type="evidence" value="ECO:0007669"/>
    <property type="project" value="UniProtKB-KW"/>
</dbReference>
<dbReference type="InterPro" id="IPR035966">
    <property type="entry name" value="PKF_sf"/>
</dbReference>
<feature type="binding site" evidence="9">
    <location>
        <position position="10"/>
    </location>
    <ligand>
        <name>ATP</name>
        <dbReference type="ChEBI" id="CHEBI:30616"/>
    </ligand>
</feature>
<dbReference type="InterPro" id="IPR012829">
    <property type="entry name" value="Phosphofructokinase_III"/>
</dbReference>
<keyword evidence="6 9" id="KW-0418">Kinase</keyword>
<evidence type="ECO:0000256" key="7">
    <source>
        <dbReference type="ARBA" id="ARBA00022842"/>
    </source>
</evidence>
<dbReference type="PANTHER" id="PTHR13697:SF52">
    <property type="entry name" value="ATP-DEPENDENT 6-PHOSPHOFRUCTOKINASE 3"/>
    <property type="match status" value="1"/>
</dbReference>
<comment type="function">
    <text evidence="9">Catalyzes the phosphorylation of D-fructose 6-phosphate to fructose 1,6-bisphosphate by ATP, the first committing step of glycolysis.</text>
</comment>
<dbReference type="GO" id="GO:0016208">
    <property type="term" value="F:AMP binding"/>
    <property type="evidence" value="ECO:0007669"/>
    <property type="project" value="TreeGrafter"/>
</dbReference>
<evidence type="ECO:0000256" key="4">
    <source>
        <dbReference type="ARBA" id="ARBA00022679"/>
    </source>
</evidence>
<evidence type="ECO:0000256" key="8">
    <source>
        <dbReference type="ARBA" id="ARBA00023152"/>
    </source>
</evidence>
<feature type="site" description="Important for substrate specificity; cannot use PPi as phosphoryl donor" evidence="9">
    <location>
        <position position="104"/>
    </location>
</feature>
<feature type="binding site" evidence="9">
    <location>
        <position position="103"/>
    </location>
    <ligand>
        <name>Mg(2+)</name>
        <dbReference type="ChEBI" id="CHEBI:18420"/>
        <note>catalytic</note>
    </ligand>
</feature>
<dbReference type="GO" id="GO:0047334">
    <property type="term" value="F:diphosphate-fructose-6-phosphate 1-phosphotransferase activity"/>
    <property type="evidence" value="ECO:0007669"/>
    <property type="project" value="InterPro"/>
</dbReference>
<dbReference type="GO" id="GO:0046872">
    <property type="term" value="F:metal ion binding"/>
    <property type="evidence" value="ECO:0007669"/>
    <property type="project" value="UniProtKB-KW"/>
</dbReference>
<feature type="binding site" evidence="9">
    <location>
        <position position="265"/>
    </location>
    <ligand>
        <name>substrate</name>
        <note>ligand shared between dimeric partners</note>
    </ligand>
</feature>
<dbReference type="PIRSF" id="PIRSF000532">
    <property type="entry name" value="ATP_PFK_prok"/>
    <property type="match status" value="1"/>
</dbReference>
<evidence type="ECO:0000256" key="6">
    <source>
        <dbReference type="ARBA" id="ARBA00022777"/>
    </source>
</evidence>
<feature type="binding site" evidence="9">
    <location>
        <position position="162"/>
    </location>
    <ligand>
        <name>substrate</name>
        <note>ligand shared between dimeric partners</note>
    </ligand>
</feature>
<feature type="binding site" description="in other chain" evidence="9">
    <location>
        <begin position="125"/>
        <end position="127"/>
    </location>
    <ligand>
        <name>substrate</name>
        <note>ligand shared between dimeric partners</note>
    </ligand>
</feature>
<dbReference type="NCBIfam" id="NF002872">
    <property type="entry name" value="PRK03202.1"/>
    <property type="match status" value="1"/>
</dbReference>
<evidence type="ECO:0000256" key="3">
    <source>
        <dbReference type="ARBA" id="ARBA00022490"/>
    </source>
</evidence>
<dbReference type="EC" id="2.7.1.11" evidence="9"/>
<evidence type="ECO:0000259" key="10">
    <source>
        <dbReference type="Pfam" id="PF00365"/>
    </source>
</evidence>
<protein>
    <recommendedName>
        <fullName evidence="9">ATP-dependent 6-phosphofructokinase</fullName>
        <shortName evidence="9">ATP-PFK</shortName>
        <shortName evidence="9">Phosphofructokinase</shortName>
        <ecNumber evidence="9">2.7.1.11</ecNumber>
    </recommendedName>
    <alternativeName>
        <fullName evidence="9">Phosphohexokinase</fullName>
    </alternativeName>
</protein>
<dbReference type="GO" id="GO:0030388">
    <property type="term" value="P:fructose 1,6-bisphosphate metabolic process"/>
    <property type="evidence" value="ECO:0007669"/>
    <property type="project" value="TreeGrafter"/>
</dbReference>
<dbReference type="Proteomes" id="UP001321506">
    <property type="component" value="Unassembled WGS sequence"/>
</dbReference>
<dbReference type="SUPFAM" id="SSF53784">
    <property type="entry name" value="Phosphofructokinase"/>
    <property type="match status" value="1"/>
</dbReference>
<organism evidence="11 12">
    <name type="scientific">Ruicaihuangia caeni</name>
    <dbReference type="NCBI Taxonomy" id="3042517"/>
    <lineage>
        <taxon>Bacteria</taxon>
        <taxon>Bacillati</taxon>
        <taxon>Actinomycetota</taxon>
        <taxon>Actinomycetes</taxon>
        <taxon>Micrococcales</taxon>
        <taxon>Microbacteriaceae</taxon>
        <taxon>Ruicaihuangia</taxon>
    </lineage>
</organism>
<name>A0AAW6T584_9MICO</name>
<keyword evidence="7 9" id="KW-0460">Magnesium</keyword>
<keyword evidence="8 9" id="KW-0324">Glycolysis</keyword>
<dbReference type="GO" id="GO:0042802">
    <property type="term" value="F:identical protein binding"/>
    <property type="evidence" value="ECO:0007669"/>
    <property type="project" value="TreeGrafter"/>
</dbReference>
<dbReference type="Gene3D" id="3.40.50.450">
    <property type="match status" value="1"/>
</dbReference>
<dbReference type="PANTHER" id="PTHR13697">
    <property type="entry name" value="PHOSPHOFRUCTOKINASE"/>
    <property type="match status" value="1"/>
</dbReference>
<dbReference type="Gene3D" id="3.40.50.460">
    <property type="entry name" value="Phosphofructokinase domain"/>
    <property type="match status" value="1"/>
</dbReference>
<evidence type="ECO:0000313" key="11">
    <source>
        <dbReference type="EMBL" id="MDI2098990.1"/>
    </source>
</evidence>
<evidence type="ECO:0000256" key="5">
    <source>
        <dbReference type="ARBA" id="ARBA00022723"/>
    </source>
</evidence>
<dbReference type="GO" id="GO:0061621">
    <property type="term" value="P:canonical glycolysis"/>
    <property type="evidence" value="ECO:0007669"/>
    <property type="project" value="TreeGrafter"/>
</dbReference>
<proteinExistence type="inferred from homology"/>
<comment type="pathway">
    <text evidence="2 9">Carbohydrate degradation; glycolysis; D-glyceraldehyde 3-phosphate and glycerone phosphate from D-glucose: step 3/4.</text>
</comment>
<feature type="binding site" description="in other chain" evidence="9">
    <location>
        <begin position="169"/>
        <end position="171"/>
    </location>
    <ligand>
        <name>substrate</name>
        <note>ligand shared between dimeric partners</note>
    </ligand>
</feature>
<feature type="binding site" description="in other chain" evidence="9">
    <location>
        <position position="221"/>
    </location>
    <ligand>
        <name>substrate</name>
        <note>ligand shared between dimeric partners</note>
    </ligand>
</feature>
<feature type="binding site" description="in other chain" evidence="9">
    <location>
        <begin position="271"/>
        <end position="274"/>
    </location>
    <ligand>
        <name>substrate</name>
        <note>ligand shared between dimeric partners</note>
    </ligand>
</feature>
<dbReference type="HAMAP" id="MF_01976">
    <property type="entry name" value="Phosphofructokinase_III"/>
    <property type="match status" value="1"/>
</dbReference>
<dbReference type="RefSeq" id="WP_281488777.1">
    <property type="nucleotide sequence ID" value="NZ_CP159582.1"/>
</dbReference>
<evidence type="ECO:0000256" key="1">
    <source>
        <dbReference type="ARBA" id="ARBA00001946"/>
    </source>
</evidence>
<feature type="active site" description="Proton acceptor" evidence="9">
    <location>
        <position position="127"/>
    </location>
</feature>
<dbReference type="GO" id="GO:0006002">
    <property type="term" value="P:fructose 6-phosphate metabolic process"/>
    <property type="evidence" value="ECO:0007669"/>
    <property type="project" value="InterPro"/>
</dbReference>
<dbReference type="InterPro" id="IPR012003">
    <property type="entry name" value="ATP_PFK_prok-type"/>
</dbReference>
<comment type="caution">
    <text evidence="9">Lacks conserved residue(s) required for the propagation of feature annotation.</text>
</comment>
<feature type="binding site" evidence="9">
    <location>
        <begin position="72"/>
        <end position="73"/>
    </location>
    <ligand>
        <name>ATP</name>
        <dbReference type="ChEBI" id="CHEBI:30616"/>
    </ligand>
</feature>
<dbReference type="InterPro" id="IPR000023">
    <property type="entry name" value="Phosphofructokinase_dom"/>
</dbReference>
<comment type="subunit">
    <text evidence="9">Homodimer or homotetramer.</text>
</comment>
<comment type="cofactor">
    <cofactor evidence="1 9">
        <name>Mg(2+)</name>
        <dbReference type="ChEBI" id="CHEBI:18420"/>
    </cofactor>
</comment>
<evidence type="ECO:0000313" key="12">
    <source>
        <dbReference type="Proteomes" id="UP001321506"/>
    </source>
</evidence>
<evidence type="ECO:0000256" key="9">
    <source>
        <dbReference type="HAMAP-Rule" id="MF_01976"/>
    </source>
</evidence>
<keyword evidence="12" id="KW-1185">Reference proteome</keyword>
<dbReference type="InterPro" id="IPR022953">
    <property type="entry name" value="ATP_PFK"/>
</dbReference>
<feature type="binding site" evidence="9">
    <location>
        <begin position="102"/>
        <end position="105"/>
    </location>
    <ligand>
        <name>ATP</name>
        <dbReference type="ChEBI" id="CHEBI:30616"/>
    </ligand>
</feature>
<feature type="domain" description="Phosphofructokinase" evidence="10">
    <location>
        <begin position="2"/>
        <end position="296"/>
    </location>
</feature>
<keyword evidence="3 9" id="KW-0963">Cytoplasm</keyword>
<dbReference type="InterPro" id="IPR015912">
    <property type="entry name" value="Phosphofructokinase_CS"/>
</dbReference>
<dbReference type="EMBL" id="JASATX010000003">
    <property type="protein sequence ID" value="MDI2098990.1"/>
    <property type="molecule type" value="Genomic_DNA"/>
</dbReference>
<comment type="subcellular location">
    <subcellularLocation>
        <location evidence="9">Cytoplasm</location>
    </subcellularLocation>
</comment>
<dbReference type="PROSITE" id="PS00433">
    <property type="entry name" value="PHOSPHOFRUCTOKINASE"/>
    <property type="match status" value="1"/>
</dbReference>
<dbReference type="GO" id="GO:0005945">
    <property type="term" value="C:6-phosphofructokinase complex"/>
    <property type="evidence" value="ECO:0007669"/>
    <property type="project" value="TreeGrafter"/>
</dbReference>
<sequence>MRIGILTGGGDAPGLNAVIRAAVLKGEKDADTEFVGFIDGWEGVFNENFTPLFRNDVRGIGRLGGTILGTSRTNPIKDFGGPDRIATVFERNRIDAIMVIGGEGTLAGGHELAKLGFPVIGVPKTIDNDISGTDYTFGFDTAVQIATDAMDRLRTTGESHRRCMVAEVMGRHAGWIALHSGIAAGAHAILIPERKTSIEQIGEWVLSATNRGRSALVVVSEGFGLDTMNDPFSIKGLDSVGRPRLGGIGEMLAPLIEAHTGIETRGTTLGHIQRGGTPTANDRVLATRYGMAALDLAKQGKWDHMVALRGTEMCVVPLEEAVGQLKSVPDHRYDEAAVLFG</sequence>
<keyword evidence="5 9" id="KW-0479">Metal-binding</keyword>
<dbReference type="GO" id="GO:0048029">
    <property type="term" value="F:monosaccharide binding"/>
    <property type="evidence" value="ECO:0007669"/>
    <property type="project" value="TreeGrafter"/>
</dbReference>